<feature type="compositionally biased region" description="Basic residues" evidence="8">
    <location>
        <begin position="100"/>
        <end position="110"/>
    </location>
</feature>
<evidence type="ECO:0000256" key="3">
    <source>
        <dbReference type="ARBA" id="ARBA00023015"/>
    </source>
</evidence>
<keyword evidence="4" id="KW-0238">DNA-binding</keyword>
<evidence type="ECO:0000256" key="6">
    <source>
        <dbReference type="ARBA" id="ARBA00023242"/>
    </source>
</evidence>
<evidence type="ECO:0000256" key="4">
    <source>
        <dbReference type="ARBA" id="ARBA00023125"/>
    </source>
</evidence>
<evidence type="ECO:0000313" key="9">
    <source>
        <dbReference type="EMBL" id="KAK3341764.1"/>
    </source>
</evidence>
<evidence type="ECO:0000256" key="7">
    <source>
        <dbReference type="SAM" id="Coils"/>
    </source>
</evidence>
<dbReference type="SUPFAM" id="SSF57959">
    <property type="entry name" value="Leucine zipper domain"/>
    <property type="match status" value="1"/>
</dbReference>
<protein>
    <recommendedName>
        <fullName evidence="11">BZIP domain-containing protein</fullName>
    </recommendedName>
</protein>
<feature type="compositionally biased region" description="Acidic residues" evidence="8">
    <location>
        <begin position="14"/>
        <end position="24"/>
    </location>
</feature>
<dbReference type="Proteomes" id="UP001275084">
    <property type="component" value="Unassembled WGS sequence"/>
</dbReference>
<feature type="coiled-coil region" evidence="7">
    <location>
        <begin position="110"/>
        <end position="144"/>
    </location>
</feature>
<comment type="caution">
    <text evidence="9">The sequence shown here is derived from an EMBL/GenBank/DDBJ whole genome shotgun (WGS) entry which is preliminary data.</text>
</comment>
<dbReference type="EMBL" id="JAUIQD010000008">
    <property type="protein sequence ID" value="KAK3341764.1"/>
    <property type="molecule type" value="Genomic_DNA"/>
</dbReference>
<name>A0AAJ0H731_9PEZI</name>
<dbReference type="GO" id="GO:0001228">
    <property type="term" value="F:DNA-binding transcription activator activity, RNA polymerase II-specific"/>
    <property type="evidence" value="ECO:0007669"/>
    <property type="project" value="TreeGrafter"/>
</dbReference>
<evidence type="ECO:0000313" key="10">
    <source>
        <dbReference type="Proteomes" id="UP001275084"/>
    </source>
</evidence>
<comment type="subcellular location">
    <subcellularLocation>
        <location evidence="1">Nucleus</location>
    </subcellularLocation>
</comment>
<evidence type="ECO:0000256" key="8">
    <source>
        <dbReference type="SAM" id="MobiDB-lite"/>
    </source>
</evidence>
<evidence type="ECO:0008006" key="11">
    <source>
        <dbReference type="Google" id="ProtNLM"/>
    </source>
</evidence>
<dbReference type="CDD" id="cd14688">
    <property type="entry name" value="bZIP_YAP"/>
    <property type="match status" value="1"/>
</dbReference>
<keyword evidence="10" id="KW-1185">Reference proteome</keyword>
<dbReference type="PANTHER" id="PTHR40621">
    <property type="entry name" value="TRANSCRIPTION FACTOR KAPC-RELATED"/>
    <property type="match status" value="1"/>
</dbReference>
<dbReference type="AlphaFoldDB" id="A0AAJ0H731"/>
<dbReference type="GO" id="GO:0090575">
    <property type="term" value="C:RNA polymerase II transcription regulator complex"/>
    <property type="evidence" value="ECO:0007669"/>
    <property type="project" value="TreeGrafter"/>
</dbReference>
<organism evidence="9 10">
    <name type="scientific">Lasiosphaeria hispida</name>
    <dbReference type="NCBI Taxonomy" id="260671"/>
    <lineage>
        <taxon>Eukaryota</taxon>
        <taxon>Fungi</taxon>
        <taxon>Dikarya</taxon>
        <taxon>Ascomycota</taxon>
        <taxon>Pezizomycotina</taxon>
        <taxon>Sordariomycetes</taxon>
        <taxon>Sordariomycetidae</taxon>
        <taxon>Sordariales</taxon>
        <taxon>Lasiosphaeriaceae</taxon>
        <taxon>Lasiosphaeria</taxon>
    </lineage>
</organism>
<gene>
    <name evidence="9" type="ORF">B0T25DRAFT_559276</name>
</gene>
<evidence type="ECO:0000256" key="2">
    <source>
        <dbReference type="ARBA" id="ARBA00007163"/>
    </source>
</evidence>
<dbReference type="PANTHER" id="PTHR40621:SF11">
    <property type="entry name" value="TRANSCRIPTION FACTOR KAPC-RELATED"/>
    <property type="match status" value="1"/>
</dbReference>
<keyword evidence="3" id="KW-0805">Transcription regulation</keyword>
<reference evidence="9" key="1">
    <citation type="journal article" date="2023" name="Mol. Phylogenet. Evol.">
        <title>Genome-scale phylogeny and comparative genomics of the fungal order Sordariales.</title>
        <authorList>
            <person name="Hensen N."/>
            <person name="Bonometti L."/>
            <person name="Westerberg I."/>
            <person name="Brannstrom I.O."/>
            <person name="Guillou S."/>
            <person name="Cros-Aarteil S."/>
            <person name="Calhoun S."/>
            <person name="Haridas S."/>
            <person name="Kuo A."/>
            <person name="Mondo S."/>
            <person name="Pangilinan J."/>
            <person name="Riley R."/>
            <person name="LaButti K."/>
            <person name="Andreopoulos B."/>
            <person name="Lipzen A."/>
            <person name="Chen C."/>
            <person name="Yan M."/>
            <person name="Daum C."/>
            <person name="Ng V."/>
            <person name="Clum A."/>
            <person name="Steindorff A."/>
            <person name="Ohm R.A."/>
            <person name="Martin F."/>
            <person name="Silar P."/>
            <person name="Natvig D.O."/>
            <person name="Lalanne C."/>
            <person name="Gautier V."/>
            <person name="Ament-Velasquez S.L."/>
            <person name="Kruys A."/>
            <person name="Hutchinson M.I."/>
            <person name="Powell A.J."/>
            <person name="Barry K."/>
            <person name="Miller A.N."/>
            <person name="Grigoriev I.V."/>
            <person name="Debuchy R."/>
            <person name="Gladieux P."/>
            <person name="Hiltunen Thoren M."/>
            <person name="Johannesson H."/>
        </authorList>
    </citation>
    <scope>NUCLEOTIDE SEQUENCE</scope>
    <source>
        <strain evidence="9">CBS 955.72</strain>
    </source>
</reference>
<evidence type="ECO:0000256" key="5">
    <source>
        <dbReference type="ARBA" id="ARBA00023163"/>
    </source>
</evidence>
<keyword evidence="6" id="KW-0539">Nucleus</keyword>
<sequence length="445" mass="48466">MADQKPVQPQQLDNDADDKDEFDDSERGVDEVVQELVDETLARPSFASFWKRTKDSLTPRTITFMPAGGAASTPESLSGASNAETAKKTSAQEKAQARRAQVRKAQIQHRQRKENYVKQLEMDVAELRASIAKTQQETQAIIRENDAIRAQIQSQTAASSSIFLATSPTLAVTPQSISGGPGSGAASEMDLALDLGFKLDPQDLDDITMSLAFDEAMGLPSYRMSNSPPSHYSTPNTAPFTPDPAAPAGCSLTPSQTQEAINFILALEHNCRDHFLPSYNDPSTDDPSAIETGHVLMATSLGLRTAPDPVFREAARTGQGPWSPVKRPDLYEDVVNTAAPVEPLEWQAPDLTLQNLYGLACAVNSASELEITPVQAWFELAARFPMELLLRREVLDELKKEFVGVVKCPHYGAQIEREAFESIVGRVLGPVMEELEKEGGEGVVV</sequence>
<reference evidence="9" key="2">
    <citation type="submission" date="2023-06" db="EMBL/GenBank/DDBJ databases">
        <authorList>
            <consortium name="Lawrence Berkeley National Laboratory"/>
            <person name="Haridas S."/>
            <person name="Hensen N."/>
            <person name="Bonometti L."/>
            <person name="Westerberg I."/>
            <person name="Brannstrom I.O."/>
            <person name="Guillou S."/>
            <person name="Cros-Aarteil S."/>
            <person name="Calhoun S."/>
            <person name="Kuo A."/>
            <person name="Mondo S."/>
            <person name="Pangilinan J."/>
            <person name="Riley R."/>
            <person name="Labutti K."/>
            <person name="Andreopoulos B."/>
            <person name="Lipzen A."/>
            <person name="Chen C."/>
            <person name="Yanf M."/>
            <person name="Daum C."/>
            <person name="Ng V."/>
            <person name="Clum A."/>
            <person name="Steindorff A."/>
            <person name="Ohm R."/>
            <person name="Martin F."/>
            <person name="Silar P."/>
            <person name="Natvig D."/>
            <person name="Lalanne C."/>
            <person name="Gautier V."/>
            <person name="Ament-Velasquez S.L."/>
            <person name="Kruys A."/>
            <person name="Hutchinson M.I."/>
            <person name="Powell A.J."/>
            <person name="Barry K."/>
            <person name="Miller A.N."/>
            <person name="Grigoriev I.V."/>
            <person name="Debuchy R."/>
            <person name="Gladieux P."/>
            <person name="Thoren M.H."/>
            <person name="Johannesson H."/>
        </authorList>
    </citation>
    <scope>NUCLEOTIDE SEQUENCE</scope>
    <source>
        <strain evidence="9">CBS 955.72</strain>
    </source>
</reference>
<dbReference type="GO" id="GO:0000976">
    <property type="term" value="F:transcription cis-regulatory region binding"/>
    <property type="evidence" value="ECO:0007669"/>
    <property type="project" value="InterPro"/>
</dbReference>
<dbReference type="Gene3D" id="1.20.5.170">
    <property type="match status" value="1"/>
</dbReference>
<feature type="compositionally biased region" description="Polar residues" evidence="8">
    <location>
        <begin position="73"/>
        <end position="84"/>
    </location>
</feature>
<evidence type="ECO:0000256" key="1">
    <source>
        <dbReference type="ARBA" id="ARBA00004123"/>
    </source>
</evidence>
<keyword evidence="5" id="KW-0804">Transcription</keyword>
<accession>A0AAJ0H731</accession>
<feature type="region of interest" description="Disordered" evidence="8">
    <location>
        <begin position="1"/>
        <end position="29"/>
    </location>
</feature>
<dbReference type="InterPro" id="IPR050936">
    <property type="entry name" value="AP-1-like"/>
</dbReference>
<dbReference type="InterPro" id="IPR046347">
    <property type="entry name" value="bZIP_sf"/>
</dbReference>
<proteinExistence type="inferred from homology"/>
<comment type="similarity">
    <text evidence="2">Belongs to the bZIP family.</text>
</comment>
<feature type="region of interest" description="Disordered" evidence="8">
    <location>
        <begin position="65"/>
        <end position="110"/>
    </location>
</feature>
<keyword evidence="7" id="KW-0175">Coiled coil</keyword>